<accession>A0ABQ7FSW2</accession>
<evidence type="ECO:0000313" key="3">
    <source>
        <dbReference type="Proteomes" id="UP000815325"/>
    </source>
</evidence>
<evidence type="ECO:0000313" key="2">
    <source>
        <dbReference type="EMBL" id="KAF5825558.1"/>
    </source>
</evidence>
<keyword evidence="3" id="KW-1185">Reference proteome</keyword>
<dbReference type="EMBL" id="MU072556">
    <property type="protein sequence ID" value="KAF5825558.1"/>
    <property type="molecule type" value="Genomic_DNA"/>
</dbReference>
<dbReference type="Pfam" id="PF00910">
    <property type="entry name" value="RNA_helicase"/>
    <property type="match status" value="1"/>
</dbReference>
<name>A0ABQ7FSW2_DUNSA</name>
<dbReference type="Proteomes" id="UP000815325">
    <property type="component" value="Unassembled WGS sequence"/>
</dbReference>
<sequence length="156" mass="18019">MRLTGGAGKSRLAKHLVMNHNAVILSGKLQDMCYVYRKQPIVVFDITRASADHTVHLYSMAEFLKNGLFLSTKYESRQVVFPPPHVIFFSNSHPDFDKWSRDRVKLKDLQKEMQEDKDWAEFMEQAGDISGPDSPRWIERFGPVNWDPQLPDPSVL</sequence>
<reference evidence="2" key="1">
    <citation type="submission" date="2017-08" db="EMBL/GenBank/DDBJ databases">
        <authorList>
            <person name="Polle J.E."/>
            <person name="Barry K."/>
            <person name="Cushman J."/>
            <person name="Schmutz J."/>
            <person name="Tran D."/>
            <person name="Hathwaick L.T."/>
            <person name="Yim W.C."/>
            <person name="Jenkins J."/>
            <person name="Mckie-Krisberg Z.M."/>
            <person name="Prochnik S."/>
            <person name="Lindquist E."/>
            <person name="Dockter R.B."/>
            <person name="Adam C."/>
            <person name="Molina H."/>
            <person name="Bunkerborg J."/>
            <person name="Jin E."/>
            <person name="Buchheim M."/>
            <person name="Magnuson J."/>
        </authorList>
    </citation>
    <scope>NUCLEOTIDE SEQUENCE</scope>
    <source>
        <strain evidence="2">CCAP 19/18</strain>
    </source>
</reference>
<feature type="domain" description="Helicase superfamily 3 single-stranded DNA/RNA virus" evidence="1">
    <location>
        <begin position="6"/>
        <end position="91"/>
    </location>
</feature>
<proteinExistence type="predicted"/>
<protein>
    <recommendedName>
        <fullName evidence="1">Helicase superfamily 3 single-stranded DNA/RNA virus domain-containing protein</fullName>
    </recommendedName>
</protein>
<evidence type="ECO:0000259" key="1">
    <source>
        <dbReference type="Pfam" id="PF00910"/>
    </source>
</evidence>
<organism evidence="2 3">
    <name type="scientific">Dunaliella salina</name>
    <name type="common">Green alga</name>
    <name type="synonym">Protococcus salinus</name>
    <dbReference type="NCBI Taxonomy" id="3046"/>
    <lineage>
        <taxon>Eukaryota</taxon>
        <taxon>Viridiplantae</taxon>
        <taxon>Chlorophyta</taxon>
        <taxon>core chlorophytes</taxon>
        <taxon>Chlorophyceae</taxon>
        <taxon>CS clade</taxon>
        <taxon>Chlamydomonadales</taxon>
        <taxon>Dunaliellaceae</taxon>
        <taxon>Dunaliella</taxon>
    </lineage>
</organism>
<dbReference type="InterPro" id="IPR000605">
    <property type="entry name" value="Helicase_SF3_ssDNA/RNA_vir"/>
</dbReference>
<comment type="caution">
    <text evidence="2">The sequence shown here is derived from an EMBL/GenBank/DDBJ whole genome shotgun (WGS) entry which is preliminary data.</text>
</comment>
<feature type="non-terminal residue" evidence="2">
    <location>
        <position position="156"/>
    </location>
</feature>
<gene>
    <name evidence="2" type="ORF">DUNSADRAFT_8697</name>
</gene>